<evidence type="ECO:0000313" key="1">
    <source>
        <dbReference type="EMBL" id="VTR61340.1"/>
    </source>
</evidence>
<name>A0A4U9WNE9_SERFO</name>
<accession>A0A4U9WNE9</accession>
<dbReference type="AlphaFoldDB" id="A0A4U9WNE9"/>
<organism evidence="1">
    <name type="scientific">Serratia fonticola</name>
    <dbReference type="NCBI Taxonomy" id="47917"/>
    <lineage>
        <taxon>Bacteria</taxon>
        <taxon>Pseudomonadati</taxon>
        <taxon>Pseudomonadota</taxon>
        <taxon>Gammaproteobacteria</taxon>
        <taxon>Enterobacterales</taxon>
        <taxon>Yersiniaceae</taxon>
        <taxon>Serratia</taxon>
    </lineage>
</organism>
<dbReference type="InterPro" id="IPR040755">
    <property type="entry name" value="IrmA"/>
</dbReference>
<gene>
    <name evidence="1" type="ORF">NCTC12965_08801</name>
</gene>
<proteinExistence type="predicted"/>
<dbReference type="Pfam" id="PF18673">
    <property type="entry name" value="IrmA"/>
    <property type="match status" value="1"/>
</dbReference>
<protein>
    <submittedName>
        <fullName evidence="1">Uncharacterized protein</fullName>
    </submittedName>
</protein>
<dbReference type="EMBL" id="CABEEZ010000168">
    <property type="protein sequence ID" value="VTR61340.1"/>
    <property type="molecule type" value="Genomic_DNA"/>
</dbReference>
<sequence length="181" mass="19983">MEKDYQKVIAIPTLMTARVWTKPIYRKIAPPMSQFVKALPVIAGLMLCHLSSAYADEQRYISIRNTDTVWVPGNVCVYQFRLDNGGSGEGFGPLILSLRLKDKSGNTLAMGNMEVAAFGDSDAMRSQEASLENECVENVSSVEIMKATEEHNGYQIDLPLSIFDPQYYQPLPVSVAGNKAS</sequence>
<reference evidence="1" key="1">
    <citation type="submission" date="2019-05" db="EMBL/GenBank/DDBJ databases">
        <authorList>
            <consortium name="Pathogen Informatics"/>
        </authorList>
    </citation>
    <scope>NUCLEOTIDE SEQUENCE [LARGE SCALE GENOMIC DNA]</scope>
    <source>
        <strain evidence="1">NCTC12965</strain>
    </source>
</reference>